<comment type="caution">
    <text evidence="1">The sequence shown here is derived from an EMBL/GenBank/DDBJ whole genome shotgun (WGS) entry which is preliminary data.</text>
</comment>
<protein>
    <recommendedName>
        <fullName evidence="3">F-box domain-containing protein</fullName>
    </recommendedName>
</protein>
<organism evidence="1 2">
    <name type="scientific">Cerrena zonata</name>
    <dbReference type="NCBI Taxonomy" id="2478898"/>
    <lineage>
        <taxon>Eukaryota</taxon>
        <taxon>Fungi</taxon>
        <taxon>Dikarya</taxon>
        <taxon>Basidiomycota</taxon>
        <taxon>Agaricomycotina</taxon>
        <taxon>Agaricomycetes</taxon>
        <taxon>Polyporales</taxon>
        <taxon>Cerrenaceae</taxon>
        <taxon>Cerrena</taxon>
    </lineage>
</organism>
<sequence>MFTPSTSLEGIRILSPISIKHIQEFMALLPKLQCLRLMGLTLSPHPSFCDTRTAIHLTTLQSKLLDLKRVAISEAEQYPIPILNLLSLFSQIERLRIIGSISGLRSYELPVELFQKLLEYAIQLNTATSFASSVADAQCIDDILESFNNLDKENLSRIELIFPSFKSRNLNSVAPVRSRTELKMFRVLQELQLRLDYTIMTLHPEDQWSCMNNFLEKIPVANIFKILILVYTKVEVSPPMPHHKFARKKKNVPPKVVHKWTTSLDWDRLRSSLRSMPVLQRINVRVVQIIISNNIRQASERVTKRYYEDIRGAFQKELSEFKGRRMLYISQKLAIDPRIL</sequence>
<evidence type="ECO:0000313" key="2">
    <source>
        <dbReference type="Proteomes" id="UP001385951"/>
    </source>
</evidence>
<reference evidence="1 2" key="1">
    <citation type="submission" date="2022-09" db="EMBL/GenBank/DDBJ databases">
        <authorList>
            <person name="Palmer J.M."/>
        </authorList>
    </citation>
    <scope>NUCLEOTIDE SEQUENCE [LARGE SCALE GENOMIC DNA]</scope>
    <source>
        <strain evidence="1 2">DSM 7382</strain>
    </source>
</reference>
<dbReference type="EMBL" id="JASBNA010000009">
    <property type="protein sequence ID" value="KAK7688933.1"/>
    <property type="molecule type" value="Genomic_DNA"/>
</dbReference>
<keyword evidence="2" id="KW-1185">Reference proteome</keyword>
<dbReference type="AlphaFoldDB" id="A0AAW0G6H5"/>
<evidence type="ECO:0008006" key="3">
    <source>
        <dbReference type="Google" id="ProtNLM"/>
    </source>
</evidence>
<dbReference type="Proteomes" id="UP001385951">
    <property type="component" value="Unassembled WGS sequence"/>
</dbReference>
<gene>
    <name evidence="1" type="ORF">QCA50_007624</name>
</gene>
<name>A0AAW0G6H5_9APHY</name>
<accession>A0AAW0G6H5</accession>
<evidence type="ECO:0000313" key="1">
    <source>
        <dbReference type="EMBL" id="KAK7688933.1"/>
    </source>
</evidence>
<proteinExistence type="predicted"/>